<dbReference type="AlphaFoldDB" id="A0A1V6QJU6"/>
<evidence type="ECO:0000313" key="2">
    <source>
        <dbReference type="Proteomes" id="UP000191612"/>
    </source>
</evidence>
<keyword evidence="2" id="KW-1185">Reference proteome</keyword>
<accession>A0A1V6QJU6</accession>
<gene>
    <name evidence="1" type="ORF">PENSOL_c065G02574</name>
</gene>
<evidence type="ECO:0000313" key="1">
    <source>
        <dbReference type="EMBL" id="OQD89252.1"/>
    </source>
</evidence>
<name>A0A1V6QJU6_9EURO</name>
<organism evidence="1 2">
    <name type="scientific">Penicillium solitum</name>
    <dbReference type="NCBI Taxonomy" id="60172"/>
    <lineage>
        <taxon>Eukaryota</taxon>
        <taxon>Fungi</taxon>
        <taxon>Dikarya</taxon>
        <taxon>Ascomycota</taxon>
        <taxon>Pezizomycotina</taxon>
        <taxon>Eurotiomycetes</taxon>
        <taxon>Eurotiomycetidae</taxon>
        <taxon>Eurotiales</taxon>
        <taxon>Aspergillaceae</taxon>
        <taxon>Penicillium</taxon>
    </lineage>
</organism>
<comment type="caution">
    <text evidence="1">The sequence shown here is derived from an EMBL/GenBank/DDBJ whole genome shotgun (WGS) entry which is preliminary data.</text>
</comment>
<protein>
    <submittedName>
        <fullName evidence="1">Uncharacterized protein</fullName>
    </submittedName>
</protein>
<dbReference type="Proteomes" id="UP000191612">
    <property type="component" value="Unassembled WGS sequence"/>
</dbReference>
<proteinExistence type="predicted"/>
<sequence>MRKALGSSELIAVNVLFCEGDKLNTAIECINKSEGTNAVATTTAANPTASNTKRWSLTEREIRLQHIFLQVVTLPQNSIDTNDNAFTLNDLMYVGAYMPRLALFDVVIDLRRGFLKVSVW</sequence>
<reference evidence="2" key="1">
    <citation type="journal article" date="2017" name="Nat. Microbiol.">
        <title>Global analysis of biosynthetic gene clusters reveals vast potential of secondary metabolite production in Penicillium species.</title>
        <authorList>
            <person name="Nielsen J.C."/>
            <person name="Grijseels S."/>
            <person name="Prigent S."/>
            <person name="Ji B."/>
            <person name="Dainat J."/>
            <person name="Nielsen K.F."/>
            <person name="Frisvad J.C."/>
            <person name="Workman M."/>
            <person name="Nielsen J."/>
        </authorList>
    </citation>
    <scope>NUCLEOTIDE SEQUENCE [LARGE SCALE GENOMIC DNA]</scope>
    <source>
        <strain evidence="2">IBT 29525</strain>
    </source>
</reference>
<dbReference type="EMBL" id="MDYO01000065">
    <property type="protein sequence ID" value="OQD89252.1"/>
    <property type="molecule type" value="Genomic_DNA"/>
</dbReference>